<dbReference type="OrthoDB" id="3039988at2759"/>
<comment type="caution">
    <text evidence="1">The sequence shown here is derived from an EMBL/GenBank/DDBJ whole genome shotgun (WGS) entry which is preliminary data.</text>
</comment>
<reference evidence="1 2" key="1">
    <citation type="submission" date="2019-05" db="EMBL/GenBank/DDBJ databases">
        <title>Another draft genome of Portunus trituberculatus and its Hox gene families provides insights of decapod evolution.</title>
        <authorList>
            <person name="Jeong J.-H."/>
            <person name="Song I."/>
            <person name="Kim S."/>
            <person name="Choi T."/>
            <person name="Kim D."/>
            <person name="Ryu S."/>
            <person name="Kim W."/>
        </authorList>
    </citation>
    <scope>NUCLEOTIDE SEQUENCE [LARGE SCALE GENOMIC DNA]</scope>
    <source>
        <tissue evidence="1">Muscle</tissue>
    </source>
</reference>
<accession>A0A5B7DAL4</accession>
<keyword evidence="2" id="KW-1185">Reference proteome</keyword>
<dbReference type="Proteomes" id="UP000324222">
    <property type="component" value="Unassembled WGS sequence"/>
</dbReference>
<dbReference type="AlphaFoldDB" id="A0A5B7DAL4"/>
<evidence type="ECO:0000313" key="1">
    <source>
        <dbReference type="EMBL" id="MPC18263.1"/>
    </source>
</evidence>
<name>A0A5B7DAL4_PORTR</name>
<gene>
    <name evidence="1" type="ORF">E2C01_011141</name>
</gene>
<evidence type="ECO:0000313" key="2">
    <source>
        <dbReference type="Proteomes" id="UP000324222"/>
    </source>
</evidence>
<sequence>MNKAPGKKRSVEAISEEHSFTASSGYSQDICLVTGQPRETIIHVKKVKLPVGGTEKLCLPTAADRMASLDLTRQRVNPHTPAAGFTPTDSTSLSPGLQGVMDTDATFCASLPLPGTFLRGTRPSFGSRHVIAGELPPQLQGLVKGIVPSLVHLLGLGHFCVGLYSPEPDLCDHCFRFGHQSWRCKSSLCCRPMPVRESQTPSITVGPSRVLFRPGPPPQHNAWTNGTLFWSDFPTLPLPAAQPSGFLLLPGTVVPAQSGAAQSPVPATLSPVPVPLRLLYQYLNLPARTTPGVCRPDPGPNQCLPQSSLSHITRPRVCWPAHSLSQCLPQFSLHSSLPLSPRMCWLVLSSGKSSHQLQSSHCSYWPWPRPFSVLDRMLPLSGSSSVEADLVFDSHDMDADEE</sequence>
<protein>
    <submittedName>
        <fullName evidence="1">Uncharacterized protein</fullName>
    </submittedName>
</protein>
<dbReference type="EMBL" id="VSRR010000663">
    <property type="protein sequence ID" value="MPC18263.1"/>
    <property type="molecule type" value="Genomic_DNA"/>
</dbReference>
<organism evidence="1 2">
    <name type="scientific">Portunus trituberculatus</name>
    <name type="common">Swimming crab</name>
    <name type="synonym">Neptunus trituberculatus</name>
    <dbReference type="NCBI Taxonomy" id="210409"/>
    <lineage>
        <taxon>Eukaryota</taxon>
        <taxon>Metazoa</taxon>
        <taxon>Ecdysozoa</taxon>
        <taxon>Arthropoda</taxon>
        <taxon>Crustacea</taxon>
        <taxon>Multicrustacea</taxon>
        <taxon>Malacostraca</taxon>
        <taxon>Eumalacostraca</taxon>
        <taxon>Eucarida</taxon>
        <taxon>Decapoda</taxon>
        <taxon>Pleocyemata</taxon>
        <taxon>Brachyura</taxon>
        <taxon>Eubrachyura</taxon>
        <taxon>Portunoidea</taxon>
        <taxon>Portunidae</taxon>
        <taxon>Portuninae</taxon>
        <taxon>Portunus</taxon>
    </lineage>
</organism>
<proteinExistence type="predicted"/>